<comment type="caution">
    <text evidence="3">The sequence shown here is derived from an EMBL/GenBank/DDBJ whole genome shotgun (WGS) entry which is preliminary data.</text>
</comment>
<proteinExistence type="predicted"/>
<feature type="coiled-coil region" evidence="1">
    <location>
        <begin position="126"/>
        <end position="160"/>
    </location>
</feature>
<feature type="coiled-coil region" evidence="1">
    <location>
        <begin position="286"/>
        <end position="328"/>
    </location>
</feature>
<evidence type="ECO:0000256" key="2">
    <source>
        <dbReference type="SAM" id="MobiDB-lite"/>
    </source>
</evidence>
<feature type="compositionally biased region" description="Basic residues" evidence="2">
    <location>
        <begin position="1"/>
        <end position="11"/>
    </location>
</feature>
<dbReference type="Proteomes" id="UP000717995">
    <property type="component" value="Unassembled WGS sequence"/>
</dbReference>
<evidence type="ECO:0000313" key="3">
    <source>
        <dbReference type="EMBL" id="MBM7059351.1"/>
    </source>
</evidence>
<protein>
    <submittedName>
        <fullName evidence="3">Uncharacterized protein</fullName>
    </submittedName>
</protein>
<evidence type="ECO:0000313" key="4">
    <source>
        <dbReference type="Proteomes" id="UP000717995"/>
    </source>
</evidence>
<keyword evidence="1" id="KW-0175">Coiled coil</keyword>
<dbReference type="EMBL" id="JAFEUP010000001">
    <property type="protein sequence ID" value="MBM7059351.1"/>
    <property type="molecule type" value="Genomic_DNA"/>
</dbReference>
<dbReference type="RefSeq" id="WP_204914181.1">
    <property type="nucleotide sequence ID" value="NZ_JAFEUP010000001.1"/>
</dbReference>
<evidence type="ECO:0000256" key="1">
    <source>
        <dbReference type="SAM" id="Coils"/>
    </source>
</evidence>
<sequence>MEVKSSRKKSSGRPPLDPLEKQRRLVARLHENCADLERQLNENSGHDDADEAEAPLLLSTLNQRLTYAREVAHHEHAGRSAEAKAVRQRLNLFRPVGFTEEAWNALPTSETRLAPGKPKMPMELELARIEIECEDEIRKLRAMEEEANEAPADLEQLQQQHGTTAAGRPGKDILGALDRQMHTAIYKRRDLILRRTQELAEPQPEQTEGRPRKAFEERYEYFTSIIEHCQKQIVDGEAQLPLLDLQRRLVKRLRDKATRTRLQLKTTLGTDLVHLKLDLPIIEKQIAEETDRLKSFEANFDNLADMQLKSLRESAAEKIRKLDSLENFEDYKDRHRLHGEYNETKI</sequence>
<gene>
    <name evidence="3" type="ORF">JQX08_01395</name>
</gene>
<organism evidence="3 4">
    <name type="scientific">Zestomonas insulae</name>
    <dbReference type="NCBI Taxonomy" id="2809017"/>
    <lineage>
        <taxon>Bacteria</taxon>
        <taxon>Pseudomonadati</taxon>
        <taxon>Pseudomonadota</taxon>
        <taxon>Gammaproteobacteria</taxon>
        <taxon>Pseudomonadales</taxon>
        <taxon>Pseudomonadaceae</taxon>
        <taxon>Zestomonas</taxon>
    </lineage>
</organism>
<keyword evidence="4" id="KW-1185">Reference proteome</keyword>
<reference evidence="3 4" key="1">
    <citation type="submission" date="2021-02" db="EMBL/GenBank/DDBJ databases">
        <authorList>
            <person name="Lee D.-H."/>
        </authorList>
    </citation>
    <scope>NUCLEOTIDE SEQUENCE [LARGE SCALE GENOMIC DNA]</scope>
    <source>
        <strain evidence="3 4">UL073</strain>
    </source>
</reference>
<name>A0ABS2I878_9GAMM</name>
<accession>A0ABS2I878</accession>
<feature type="region of interest" description="Disordered" evidence="2">
    <location>
        <begin position="1"/>
        <end position="22"/>
    </location>
</feature>